<proteinExistence type="predicted"/>
<gene>
    <name evidence="1" type="ORF">F3B44_18235</name>
</gene>
<evidence type="ECO:0000313" key="2">
    <source>
        <dbReference type="Proteomes" id="UP000479773"/>
    </source>
</evidence>
<accession>A0A5M5NXB3</accession>
<name>A0A5M5NXB3_BACFG</name>
<sequence length="86" mass="9704">MAVKHPRTWVAFRPMPASKSGYCRCLNLLTYHLTYLSRQENRSVSTTYVVRHGGVRTSDTPMSNLPTSPCQTMKSGNLVKKAFRGK</sequence>
<evidence type="ECO:0000313" key="1">
    <source>
        <dbReference type="EMBL" id="KAA4749483.1"/>
    </source>
</evidence>
<dbReference type="EMBL" id="VWEQ01000019">
    <property type="protein sequence ID" value="KAA4749483.1"/>
    <property type="molecule type" value="Genomic_DNA"/>
</dbReference>
<comment type="caution">
    <text evidence="1">The sequence shown here is derived from an EMBL/GenBank/DDBJ whole genome shotgun (WGS) entry which is preliminary data.</text>
</comment>
<reference evidence="1 2" key="1">
    <citation type="journal article" date="2019" name="Nat. Med.">
        <title>A library of human gut bacterial isolates paired with longitudinal multiomics data enables mechanistic microbiome research.</title>
        <authorList>
            <person name="Poyet M."/>
            <person name="Groussin M."/>
            <person name="Gibbons S.M."/>
            <person name="Avila-Pacheco J."/>
            <person name="Jiang X."/>
            <person name="Kearney S.M."/>
            <person name="Perrotta A.R."/>
            <person name="Berdy B."/>
            <person name="Zhao S."/>
            <person name="Lieberman T.D."/>
            <person name="Swanson P.K."/>
            <person name="Smith M."/>
            <person name="Roesemann S."/>
            <person name="Alexander J.E."/>
            <person name="Rich S.A."/>
            <person name="Livny J."/>
            <person name="Vlamakis H."/>
            <person name="Clish C."/>
            <person name="Bullock K."/>
            <person name="Deik A."/>
            <person name="Scott J."/>
            <person name="Pierce K.A."/>
            <person name="Xavier R.J."/>
            <person name="Alm E.J."/>
        </authorList>
    </citation>
    <scope>NUCLEOTIDE SEQUENCE [LARGE SCALE GENOMIC DNA]</scope>
    <source>
        <strain evidence="1 2">BIOML-A106</strain>
    </source>
</reference>
<dbReference type="Proteomes" id="UP000479773">
    <property type="component" value="Unassembled WGS sequence"/>
</dbReference>
<protein>
    <submittedName>
        <fullName evidence="1">Uncharacterized protein</fullName>
    </submittedName>
</protein>
<dbReference type="AlphaFoldDB" id="A0A5M5NXB3"/>
<organism evidence="1 2">
    <name type="scientific">Bacteroides fragilis</name>
    <dbReference type="NCBI Taxonomy" id="817"/>
    <lineage>
        <taxon>Bacteria</taxon>
        <taxon>Pseudomonadati</taxon>
        <taxon>Bacteroidota</taxon>
        <taxon>Bacteroidia</taxon>
        <taxon>Bacteroidales</taxon>
        <taxon>Bacteroidaceae</taxon>
        <taxon>Bacteroides</taxon>
    </lineage>
</organism>